<dbReference type="GO" id="GO:0035091">
    <property type="term" value="F:phosphatidylinositol binding"/>
    <property type="evidence" value="ECO:0007669"/>
    <property type="project" value="TreeGrafter"/>
</dbReference>
<evidence type="ECO:0000256" key="1">
    <source>
        <dbReference type="SAM" id="MobiDB-lite"/>
    </source>
</evidence>
<dbReference type="Pfam" id="PF04366">
    <property type="entry name" value="Ysc84"/>
    <property type="match status" value="1"/>
</dbReference>
<dbReference type="InterPro" id="IPR007461">
    <property type="entry name" value="Ysc84_actin-binding"/>
</dbReference>
<dbReference type="Proteomes" id="UP000054266">
    <property type="component" value="Unassembled WGS sequence"/>
</dbReference>
<proteinExistence type="predicted"/>
<protein>
    <recommendedName>
        <fullName evidence="2">Ysc84 actin-binding domain-containing protein</fullName>
    </recommendedName>
</protein>
<name>A0A0D2FQQ1_9EURO</name>
<feature type="compositionally biased region" description="Basic and acidic residues" evidence="1">
    <location>
        <begin position="515"/>
        <end position="531"/>
    </location>
</feature>
<sequence length="571" mass="61993">MAQPTERPALQTTTTTTSARTSSSGTSTLWDKTKSGSSTVYNKALLPGFNKAYKVVDKLGAPVNRLSNKVGSEAFWPTTMDKESEKAARILRGFCKDGFYDQIEEKELKKVETRNATAVGVPQGKQRVMKKIPASVIKNAVGLAIFTTMRTGWLFGGSGGAGVLVGRNPETREWSPPSGIQTQNISFGFLAGVDIYDTVLVINTYEALGAFTKWRTTLGTEVGVAAGPVGIGGALDTELTKRQAPIWSYVKSRGLYAGVALEGNLVIERTDENARFYGEQISVTDILNGKLRHPPVEQYQVLLDTLRAAQGDDVDDSLLPDAPAPSDMEIISQGGPTFGIPAEDDPDPYGVKALEAEGLNIREAGTHQRPSAETFEFRPSPTSPVYAHFSRRSVDGSIRSRTWRDSTHSLASVTRGTQTDDDDTKSQENSPHRDSFRGLDDHYPKKHSQLVDEPPRERDESFSDVDSDVEVSTAVPVMARAKVVEVPKRVPPALPPRNPGRVASPTSETQPPVDGFDKIDLNGDAEQRQEGGRVLTPTSTHEANDSTFHSVPVTPNDEDKGKPNDIPGSFQ</sequence>
<evidence type="ECO:0000313" key="4">
    <source>
        <dbReference type="Proteomes" id="UP000054266"/>
    </source>
</evidence>
<feature type="region of interest" description="Disordered" evidence="1">
    <location>
        <begin position="489"/>
        <end position="571"/>
    </location>
</feature>
<dbReference type="PANTHER" id="PTHR15629">
    <property type="entry name" value="SH3YL1 PROTEIN"/>
    <property type="match status" value="1"/>
</dbReference>
<dbReference type="EMBL" id="KN846957">
    <property type="protein sequence ID" value="KIW70668.1"/>
    <property type="molecule type" value="Genomic_DNA"/>
</dbReference>
<gene>
    <name evidence="3" type="ORF">PV04_02913</name>
</gene>
<feature type="compositionally biased region" description="Pro residues" evidence="1">
    <location>
        <begin position="489"/>
        <end position="498"/>
    </location>
</feature>
<feature type="region of interest" description="Disordered" evidence="1">
    <location>
        <begin position="1"/>
        <end position="35"/>
    </location>
</feature>
<feature type="compositionally biased region" description="Basic and acidic residues" evidence="1">
    <location>
        <begin position="424"/>
        <end position="461"/>
    </location>
</feature>
<dbReference type="InterPro" id="IPR051702">
    <property type="entry name" value="SH3_domain_YSC84-like"/>
</dbReference>
<feature type="compositionally biased region" description="Polar residues" evidence="1">
    <location>
        <begin position="536"/>
        <end position="549"/>
    </location>
</feature>
<feature type="compositionally biased region" description="Low complexity" evidence="1">
    <location>
        <begin position="12"/>
        <end position="28"/>
    </location>
</feature>
<organism evidence="3 4">
    <name type="scientific">Phialophora macrospora</name>
    <dbReference type="NCBI Taxonomy" id="1851006"/>
    <lineage>
        <taxon>Eukaryota</taxon>
        <taxon>Fungi</taxon>
        <taxon>Dikarya</taxon>
        <taxon>Ascomycota</taxon>
        <taxon>Pezizomycotina</taxon>
        <taxon>Eurotiomycetes</taxon>
        <taxon>Chaetothyriomycetidae</taxon>
        <taxon>Chaetothyriales</taxon>
        <taxon>Herpotrichiellaceae</taxon>
        <taxon>Phialophora</taxon>
    </lineage>
</organism>
<dbReference type="PANTHER" id="PTHR15629:SF8">
    <property type="entry name" value="DUF500 DOMAIN PROTEIN (AFU_ORTHOLOGUE AFUA_5G07310)"/>
    <property type="match status" value="1"/>
</dbReference>
<reference evidence="3 4" key="1">
    <citation type="submission" date="2015-01" db="EMBL/GenBank/DDBJ databases">
        <title>The Genome Sequence of Capronia semiimmersa CBS27337.</title>
        <authorList>
            <consortium name="The Broad Institute Genomics Platform"/>
            <person name="Cuomo C."/>
            <person name="de Hoog S."/>
            <person name="Gorbushina A."/>
            <person name="Stielow B."/>
            <person name="Teixiera M."/>
            <person name="Abouelleil A."/>
            <person name="Chapman S.B."/>
            <person name="Priest M."/>
            <person name="Young S.K."/>
            <person name="Wortman J."/>
            <person name="Nusbaum C."/>
            <person name="Birren B."/>
        </authorList>
    </citation>
    <scope>NUCLEOTIDE SEQUENCE [LARGE SCALE GENOMIC DNA]</scope>
    <source>
        <strain evidence="3 4">CBS 27337</strain>
    </source>
</reference>
<evidence type="ECO:0000313" key="3">
    <source>
        <dbReference type="EMBL" id="KIW70668.1"/>
    </source>
</evidence>
<feature type="region of interest" description="Disordered" evidence="1">
    <location>
        <begin position="362"/>
        <end position="387"/>
    </location>
</feature>
<feature type="region of interest" description="Disordered" evidence="1">
    <location>
        <begin position="409"/>
        <end position="468"/>
    </location>
</feature>
<dbReference type="HOGENOM" id="CLU_009742_1_0_1"/>
<keyword evidence="4" id="KW-1185">Reference proteome</keyword>
<evidence type="ECO:0000259" key="2">
    <source>
        <dbReference type="Pfam" id="PF04366"/>
    </source>
</evidence>
<accession>A0A0D2FQQ1</accession>
<dbReference type="CDD" id="cd11524">
    <property type="entry name" value="SYLF"/>
    <property type="match status" value="1"/>
</dbReference>
<dbReference type="STRING" id="5601.A0A0D2FQQ1"/>
<dbReference type="AlphaFoldDB" id="A0A0D2FQQ1"/>
<feature type="domain" description="Ysc84 actin-binding" evidence="2">
    <location>
        <begin position="184"/>
        <end position="309"/>
    </location>
</feature>